<dbReference type="InterPro" id="IPR045402">
    <property type="entry name" value="GAP1-N2"/>
</dbReference>
<feature type="domain" description="GTPase-associated protein 1 middle" evidence="3">
    <location>
        <begin position="158"/>
        <end position="236"/>
    </location>
</feature>
<reference evidence="4" key="1">
    <citation type="submission" date="2015-08" db="EMBL/GenBank/DDBJ databases">
        <authorList>
            <person name="Babu N.S."/>
            <person name="Beckwith C.J."/>
            <person name="Beseler K.G."/>
            <person name="Brison A."/>
            <person name="Carone J.V."/>
            <person name="Caskin T.P."/>
            <person name="Diamond M."/>
            <person name="Durham M.E."/>
            <person name="Foxe J.M."/>
            <person name="Go M."/>
            <person name="Henderson B.A."/>
            <person name="Jones I.B."/>
            <person name="McGettigan J.A."/>
            <person name="Micheletti S.J."/>
            <person name="Nasrallah M.E."/>
            <person name="Ortiz D."/>
            <person name="Piller C.R."/>
            <person name="Privatt S.R."/>
            <person name="Schneider S.L."/>
            <person name="Sharp S."/>
            <person name="Smith T.C."/>
            <person name="Stanton J.D."/>
            <person name="Ullery H.E."/>
            <person name="Wilson R.J."/>
            <person name="Serrano M.G."/>
            <person name="Buck G."/>
            <person name="Lee V."/>
            <person name="Wang Y."/>
            <person name="Carvalho R."/>
            <person name="Voegtly L."/>
            <person name="Shi R."/>
            <person name="Duckworth R."/>
            <person name="Johnson A."/>
            <person name="Loviza R."/>
            <person name="Walstead R."/>
            <person name="Shah Z."/>
            <person name="Kiflezghi M."/>
            <person name="Wade K."/>
            <person name="Ball S.L."/>
            <person name="Bradley K.W."/>
            <person name="Asai D.J."/>
            <person name="Bowman C.A."/>
            <person name="Russell D.A."/>
            <person name="Pope W.H."/>
            <person name="Jacobs-Sera D."/>
            <person name="Hendrix R.W."/>
            <person name="Hatfull G.F."/>
        </authorList>
    </citation>
    <scope>NUCLEOTIDE SEQUENCE</scope>
</reference>
<evidence type="ECO:0000256" key="1">
    <source>
        <dbReference type="SAM" id="MobiDB-lite"/>
    </source>
</evidence>
<evidence type="ECO:0000259" key="2">
    <source>
        <dbReference type="Pfam" id="PF20013"/>
    </source>
</evidence>
<organism evidence="4">
    <name type="scientific">metagenome</name>
    <dbReference type="NCBI Taxonomy" id="256318"/>
    <lineage>
        <taxon>unclassified sequences</taxon>
        <taxon>metagenomes</taxon>
    </lineage>
</organism>
<dbReference type="Pfam" id="PF20014">
    <property type="entry name" value="GAP1-M"/>
    <property type="match status" value="1"/>
</dbReference>
<name>A0A2P2C7R7_9ZZZZ</name>
<proteinExistence type="predicted"/>
<dbReference type="Pfam" id="PF20013">
    <property type="entry name" value="GAP1-N2"/>
    <property type="match status" value="1"/>
</dbReference>
<dbReference type="InterPro" id="IPR045401">
    <property type="entry name" value="GAP1-M"/>
</dbReference>
<dbReference type="EMBL" id="CZKA01000043">
    <property type="protein sequence ID" value="CUR58045.1"/>
    <property type="molecule type" value="Genomic_DNA"/>
</dbReference>
<feature type="region of interest" description="Disordered" evidence="1">
    <location>
        <begin position="764"/>
        <end position="789"/>
    </location>
</feature>
<protein>
    <submittedName>
        <fullName evidence="4">Uncharacterized protein</fullName>
    </submittedName>
</protein>
<accession>A0A2P2C7R7</accession>
<sequence length="789" mass="85049">MAFDVATYTDVVASEAIDGVDGFNFQSVSPGVTGVDQQKIRQSLLHRVVPSWALEHPPLVHPATCAYVVQDGRFYLSRGKSTGDTNSGRPGNQITQAIITSDPDDFVPYLPAQLYGAVDWTLEKAPASASDTWVTPLEIRPEFEVAALEALVTSDDWAASVLPHYLTMIDAAVGAEPKKLVLIHDDLDVVMQWIALGTLFVDADAARVLQFRALVDDPWRADAVLVGVSPDFGRSELSAANVLDLTQQSLPNIEPSASARVRAAWLLEQGADDALNAIEIARRWEPILGADLANDAARVVGLPEAVTLGQSAWQASMASTEQLAVAGLRDDLALYAEELCDATSGYGPTITEEFALAGRAIRRAHDLEVDELASGMIVPTLEALTAAPTNIEAFARELSGSAVPVRWESTESRVAASAFVGELLDSAPAAALSDLFTATRVVGVPVAEPTLSTAVQRLATAWADDPSLGRTSWQHWLAGQAVLATAVQRLVESLRCGDDASLAALLRGDWDFIVPHTDDSNLHGWLNAAKLARISVDDRDEQVGLTTRIPAEAWRVVLAGSSVPKHARLWTTWIIYHGFPEEMAATLKAAIRDALASEPGASGALGGDWHPLMDSLRSSADPELAGFAAEYARARSAFKRSRDEVAMRSGALLDACLPYLGRLTPFFLPDIGWLLLNSSNSGEVDKLRVASSPWGPEAIRTSILDLATTKHALRAIDHGLSLRTDPDENVAAAADDALTEIFAAQPELVEMARIQPRLRSEMEKYLRQQSRAHGGKRRLSGPFSWNKEK</sequence>
<feature type="domain" description="GTPase-associated protein 1 N-terminal" evidence="2">
    <location>
        <begin position="4"/>
        <end position="126"/>
    </location>
</feature>
<dbReference type="AlphaFoldDB" id="A0A2P2C7R7"/>
<gene>
    <name evidence="4" type="ORF">NOCA2480073</name>
</gene>
<evidence type="ECO:0000313" key="4">
    <source>
        <dbReference type="EMBL" id="CUR58045.1"/>
    </source>
</evidence>
<evidence type="ECO:0000259" key="3">
    <source>
        <dbReference type="Pfam" id="PF20014"/>
    </source>
</evidence>